<keyword evidence="5" id="KW-0460">Magnesium</keyword>
<dbReference type="Gene3D" id="1.10.600.10">
    <property type="entry name" value="Farnesyl Diphosphate Synthase"/>
    <property type="match status" value="1"/>
</dbReference>
<comment type="similarity">
    <text evidence="2 7">Belongs to the FPP/GGPP synthase family.</text>
</comment>
<dbReference type="Pfam" id="PF00348">
    <property type="entry name" value="polyprenyl_synt"/>
    <property type="match status" value="2"/>
</dbReference>
<dbReference type="CDD" id="cd00685">
    <property type="entry name" value="Trans_IPPS_HT"/>
    <property type="match status" value="1"/>
</dbReference>
<dbReference type="GO" id="GO:0004337">
    <property type="term" value="F:(2E,6E)-farnesyl diphosphate synthase activity"/>
    <property type="evidence" value="ECO:0007669"/>
    <property type="project" value="UniProtKB-EC"/>
</dbReference>
<evidence type="ECO:0000256" key="3">
    <source>
        <dbReference type="ARBA" id="ARBA00022679"/>
    </source>
</evidence>
<dbReference type="GO" id="GO:0008299">
    <property type="term" value="P:isoprenoid biosynthetic process"/>
    <property type="evidence" value="ECO:0007669"/>
    <property type="project" value="UniProtKB-KW"/>
</dbReference>
<dbReference type="EC" id="2.5.1.10" evidence="8"/>
<dbReference type="PROSITE" id="PS00723">
    <property type="entry name" value="POLYPRENYL_SYNTHASE_1"/>
    <property type="match status" value="1"/>
</dbReference>
<evidence type="ECO:0000256" key="4">
    <source>
        <dbReference type="ARBA" id="ARBA00022723"/>
    </source>
</evidence>
<dbReference type="PANTHER" id="PTHR43281">
    <property type="entry name" value="FARNESYL DIPHOSPHATE SYNTHASE"/>
    <property type="match status" value="1"/>
</dbReference>
<proteinExistence type="inferred from homology"/>
<dbReference type="Proteomes" id="UP000236311">
    <property type="component" value="Unassembled WGS sequence"/>
</dbReference>
<evidence type="ECO:0000256" key="2">
    <source>
        <dbReference type="ARBA" id="ARBA00006706"/>
    </source>
</evidence>
<keyword evidence="6" id="KW-0414">Isoprene biosynthesis</keyword>
<evidence type="ECO:0000256" key="1">
    <source>
        <dbReference type="ARBA" id="ARBA00001946"/>
    </source>
</evidence>
<gene>
    <name evidence="8" type="ORF">AMURIS_01563</name>
</gene>
<keyword evidence="3 7" id="KW-0808">Transferase</keyword>
<dbReference type="InterPro" id="IPR008949">
    <property type="entry name" value="Isoprenoid_synthase_dom_sf"/>
</dbReference>
<dbReference type="SUPFAM" id="SSF48576">
    <property type="entry name" value="Terpenoid synthases"/>
    <property type="match status" value="1"/>
</dbReference>
<protein>
    <submittedName>
        <fullName evidence="8">Farnesyl diphosphate synthase</fullName>
        <ecNumber evidence="8">2.5.1.10</ecNumber>
    </submittedName>
</protein>
<comment type="cofactor">
    <cofactor evidence="1">
        <name>Mg(2+)</name>
        <dbReference type="ChEBI" id="CHEBI:18420"/>
    </cofactor>
</comment>
<sequence length="340" mass="36872">MNTNEFDSRLKEAAGEAEEILRRFLPEETGLQRELFEAMNYSLTAGGKRLRPILMRETYRMCGGTDEYVIGCFMAAIEMIHTYSLVHDDLPAMDNDQYRRGRETTWYVYGDAMGILAGDGLLNYAFETALKAAKCPGGECGSFFDASAGEGKAAAGNCPDGGKPAGEHSDREALSRMMRIWRALSVLAGKAGAGGMIGGQTVDILAEGGKPEEMTEEKLLFIHRYKTAALIQAAMMVGAILAGASEEQVADIEKCAADIGIAFQIQDDILDVVGDSRELGKPVGSDAQNHKQTYVTLKGMEQSKADVEKLSLEAAAILDGFPGEHTFLKQLILTLIHRSK</sequence>
<dbReference type="AlphaFoldDB" id="A0A2K4ZEG0"/>
<dbReference type="PROSITE" id="PS00444">
    <property type="entry name" value="POLYPRENYL_SYNTHASE_2"/>
    <property type="match status" value="1"/>
</dbReference>
<dbReference type="GO" id="GO:0046872">
    <property type="term" value="F:metal ion binding"/>
    <property type="evidence" value="ECO:0007669"/>
    <property type="project" value="UniProtKB-KW"/>
</dbReference>
<dbReference type="RefSeq" id="WP_103238932.1">
    <property type="nucleotide sequence ID" value="NZ_JANJZD010000014.1"/>
</dbReference>
<keyword evidence="4" id="KW-0479">Metal-binding</keyword>
<accession>A0A2K4ZEG0</accession>
<keyword evidence="9" id="KW-1185">Reference proteome</keyword>
<dbReference type="InterPro" id="IPR033749">
    <property type="entry name" value="Polyprenyl_synt_CS"/>
</dbReference>
<evidence type="ECO:0000256" key="7">
    <source>
        <dbReference type="RuleBase" id="RU004466"/>
    </source>
</evidence>
<evidence type="ECO:0000256" key="6">
    <source>
        <dbReference type="ARBA" id="ARBA00023229"/>
    </source>
</evidence>
<organism evidence="8 9">
    <name type="scientific">Acetatifactor muris</name>
    <dbReference type="NCBI Taxonomy" id="879566"/>
    <lineage>
        <taxon>Bacteria</taxon>
        <taxon>Bacillati</taxon>
        <taxon>Bacillota</taxon>
        <taxon>Clostridia</taxon>
        <taxon>Lachnospirales</taxon>
        <taxon>Lachnospiraceae</taxon>
        <taxon>Acetatifactor</taxon>
    </lineage>
</organism>
<evidence type="ECO:0000313" key="8">
    <source>
        <dbReference type="EMBL" id="SOY28849.1"/>
    </source>
</evidence>
<reference evidence="8 9" key="1">
    <citation type="submission" date="2018-01" db="EMBL/GenBank/DDBJ databases">
        <authorList>
            <person name="Gaut B.S."/>
            <person name="Morton B.R."/>
            <person name="Clegg M.T."/>
            <person name="Duvall M.R."/>
        </authorList>
    </citation>
    <scope>NUCLEOTIDE SEQUENCE [LARGE SCALE GENOMIC DNA]</scope>
    <source>
        <strain evidence="8">GP69</strain>
    </source>
</reference>
<dbReference type="InterPro" id="IPR000092">
    <property type="entry name" value="Polyprenyl_synt"/>
</dbReference>
<dbReference type="EMBL" id="OFSM01000007">
    <property type="protein sequence ID" value="SOY28849.1"/>
    <property type="molecule type" value="Genomic_DNA"/>
</dbReference>
<name>A0A2K4ZEG0_9FIRM</name>
<dbReference type="OrthoDB" id="9805316at2"/>
<dbReference type="PANTHER" id="PTHR43281:SF1">
    <property type="entry name" value="FARNESYL DIPHOSPHATE SYNTHASE"/>
    <property type="match status" value="1"/>
</dbReference>
<evidence type="ECO:0000313" key="9">
    <source>
        <dbReference type="Proteomes" id="UP000236311"/>
    </source>
</evidence>
<evidence type="ECO:0000256" key="5">
    <source>
        <dbReference type="ARBA" id="ARBA00022842"/>
    </source>
</evidence>